<reference evidence="4 5" key="1">
    <citation type="journal article" name="Nat. Commun.">
        <title>Undinarchaeota illuminate DPANN phylogeny and the impact of gene transfer on archaeal evolution.</title>
        <authorList>
            <person name="Dombrowski N."/>
            <person name="Williams T.A."/>
            <person name="Sun J."/>
            <person name="Woodcroft B.J."/>
            <person name="Lee J.H."/>
            <person name="Minh B.Q."/>
            <person name="Rinke C."/>
            <person name="Spang A."/>
        </authorList>
    </citation>
    <scope>NUCLEOTIDE SEQUENCE [LARGE SCALE GENOMIC DNA]</scope>
    <source>
        <strain evidence="4">MAG_bin1129</strain>
    </source>
</reference>
<dbReference type="Proteomes" id="UP000646946">
    <property type="component" value="Unassembled WGS sequence"/>
</dbReference>
<evidence type="ECO:0000256" key="1">
    <source>
        <dbReference type="ARBA" id="ARBA00022679"/>
    </source>
</evidence>
<dbReference type="EMBL" id="DVAB01000040">
    <property type="protein sequence ID" value="HIK00863.1"/>
    <property type="molecule type" value="Genomic_DNA"/>
</dbReference>
<feature type="domain" description="Methyltransferase type 11" evidence="3">
    <location>
        <begin position="48"/>
        <end position="167"/>
    </location>
</feature>
<sequence length="285" mass="33267">MVPPFRLPTHLSTLRNSDLALERRFVDYLRLSKSVGVHPDLEEGMKVLDVGCGKGLAVYDMARIVGPNGRVVGVDVLDNFYRPGGYYSILKEESRRHYKHDLKLPRQRYMELIKAATFMRLDAESMPQFGDNTFDRVFSVLSFDYFQNKIRAIQEMLRVLKEGGELYLITQFGHIIVTDKISHFSEALISTIYEIRYGLTNERIERALKEKYDSKLKSYNLYTFLLSFFVGVNVTFRRKMHFEVYKIKKTRPRVRAKATLPQYLFAIPYSRGNVTFYTTIARPPK</sequence>
<accession>A0A832XM82</accession>
<dbReference type="CDD" id="cd02440">
    <property type="entry name" value="AdoMet_MTases"/>
    <property type="match status" value="1"/>
</dbReference>
<dbReference type="GO" id="GO:0008757">
    <property type="term" value="F:S-adenosylmethionine-dependent methyltransferase activity"/>
    <property type="evidence" value="ECO:0007669"/>
    <property type="project" value="InterPro"/>
</dbReference>
<dbReference type="PANTHER" id="PTHR44068:SF11">
    <property type="entry name" value="GERANYL DIPHOSPHATE 2-C-METHYLTRANSFERASE"/>
    <property type="match status" value="1"/>
</dbReference>
<dbReference type="AlphaFoldDB" id="A0A832XM82"/>
<keyword evidence="5" id="KW-1185">Reference proteome</keyword>
<dbReference type="InterPro" id="IPR029063">
    <property type="entry name" value="SAM-dependent_MTases_sf"/>
</dbReference>
<gene>
    <name evidence="4" type="ORF">H1016_04980</name>
</gene>
<keyword evidence="2" id="KW-0472">Membrane</keyword>
<evidence type="ECO:0000259" key="3">
    <source>
        <dbReference type="Pfam" id="PF08241"/>
    </source>
</evidence>
<comment type="caution">
    <text evidence="4">The sequence shown here is derived from an EMBL/GenBank/DDBJ whole genome shotgun (WGS) entry which is preliminary data.</text>
</comment>
<evidence type="ECO:0000256" key="2">
    <source>
        <dbReference type="SAM" id="Phobius"/>
    </source>
</evidence>
<keyword evidence="4" id="KW-0489">Methyltransferase</keyword>
<feature type="transmembrane region" description="Helical" evidence="2">
    <location>
        <begin position="219"/>
        <end position="236"/>
    </location>
</feature>
<dbReference type="SUPFAM" id="SSF53335">
    <property type="entry name" value="S-adenosyl-L-methionine-dependent methyltransferases"/>
    <property type="match status" value="1"/>
</dbReference>
<keyword evidence="2" id="KW-0812">Transmembrane</keyword>
<dbReference type="PANTHER" id="PTHR44068">
    <property type="entry name" value="ZGC:194242"/>
    <property type="match status" value="1"/>
</dbReference>
<dbReference type="Pfam" id="PF08241">
    <property type="entry name" value="Methyltransf_11"/>
    <property type="match status" value="1"/>
</dbReference>
<evidence type="ECO:0000313" key="5">
    <source>
        <dbReference type="Proteomes" id="UP000646946"/>
    </source>
</evidence>
<dbReference type="InterPro" id="IPR013216">
    <property type="entry name" value="Methyltransf_11"/>
</dbReference>
<organism evidence="4 5">
    <name type="scientific">Candidatus Naiadarchaeum limnaeum</name>
    <dbReference type="NCBI Taxonomy" id="2756139"/>
    <lineage>
        <taxon>Archaea</taxon>
        <taxon>Candidatus Undinarchaeota</taxon>
        <taxon>Candidatus Undinarchaeia</taxon>
        <taxon>Candidatus Naiadarchaeales</taxon>
        <taxon>Candidatus Naiadarchaeaceae</taxon>
        <taxon>Candidatus Naiadarchaeum</taxon>
    </lineage>
</organism>
<evidence type="ECO:0000313" key="4">
    <source>
        <dbReference type="EMBL" id="HIK00863.1"/>
    </source>
</evidence>
<dbReference type="InterPro" id="IPR050447">
    <property type="entry name" value="Erg6_SMT_methyltransf"/>
</dbReference>
<dbReference type="Gene3D" id="3.40.50.150">
    <property type="entry name" value="Vaccinia Virus protein VP39"/>
    <property type="match status" value="1"/>
</dbReference>
<proteinExistence type="predicted"/>
<protein>
    <submittedName>
        <fullName evidence="4">Methyltransferase domain-containing protein</fullName>
    </submittedName>
</protein>
<dbReference type="GO" id="GO:0032259">
    <property type="term" value="P:methylation"/>
    <property type="evidence" value="ECO:0007669"/>
    <property type="project" value="UniProtKB-KW"/>
</dbReference>
<keyword evidence="2" id="KW-1133">Transmembrane helix</keyword>
<keyword evidence="1" id="KW-0808">Transferase</keyword>
<name>A0A832XM82_9ARCH</name>